<evidence type="ECO:0000256" key="1">
    <source>
        <dbReference type="SAM" id="MobiDB-lite"/>
    </source>
</evidence>
<protein>
    <submittedName>
        <fullName evidence="2">PE_PGRS Family Protein</fullName>
    </submittedName>
</protein>
<evidence type="ECO:0000313" key="2">
    <source>
        <dbReference type="EMBL" id="CQR63733.1"/>
    </source>
</evidence>
<dbReference type="PANTHER" id="PTHR47505">
    <property type="entry name" value="DNA UTILIZATION PROTEIN YHGH"/>
    <property type="match status" value="1"/>
</dbReference>
<reference evidence="2 3" key="1">
    <citation type="submission" date="2015-02" db="EMBL/GenBank/DDBJ databases">
        <authorList>
            <person name="Gomez-Escribano P.J."/>
        </authorList>
    </citation>
    <scope>NUCLEOTIDE SEQUENCE [LARGE SCALE GENOMIC DNA]</scope>
    <source>
        <strain evidence="3">C34 (DSM 42122 / NRRL B-24963)</strain>
    </source>
</reference>
<dbReference type="Proteomes" id="UP000035016">
    <property type="component" value="Chromosome Chromosome"/>
</dbReference>
<dbReference type="AlphaFoldDB" id="A0A0F7VYQ9"/>
<dbReference type="InterPro" id="IPR051910">
    <property type="entry name" value="ComF/GntX_DNA_util-trans"/>
</dbReference>
<organism evidence="2 3">
    <name type="scientific">Streptomyces leeuwenhoekii</name>
    <dbReference type="NCBI Taxonomy" id="1437453"/>
    <lineage>
        <taxon>Bacteria</taxon>
        <taxon>Bacillati</taxon>
        <taxon>Actinomycetota</taxon>
        <taxon>Actinomycetes</taxon>
        <taxon>Kitasatosporales</taxon>
        <taxon>Streptomycetaceae</taxon>
        <taxon>Streptomyces</taxon>
    </lineage>
</organism>
<dbReference type="PANTHER" id="PTHR47505:SF1">
    <property type="entry name" value="DNA UTILIZATION PROTEIN YHGH"/>
    <property type="match status" value="1"/>
</dbReference>
<gene>
    <name evidence="2" type="primary">sle_42750</name>
</gene>
<feature type="compositionally biased region" description="Low complexity" evidence="1">
    <location>
        <begin position="333"/>
        <end position="343"/>
    </location>
</feature>
<proteinExistence type="predicted"/>
<feature type="compositionally biased region" description="Basic and acidic residues" evidence="1">
    <location>
        <begin position="363"/>
        <end position="377"/>
    </location>
</feature>
<feature type="region of interest" description="Disordered" evidence="1">
    <location>
        <begin position="363"/>
        <end position="389"/>
    </location>
</feature>
<feature type="region of interest" description="Disordered" evidence="1">
    <location>
        <begin position="323"/>
        <end position="343"/>
    </location>
</feature>
<name>A0A0F7VYQ9_STRLW</name>
<dbReference type="Gene3D" id="3.40.50.2020">
    <property type="match status" value="1"/>
</dbReference>
<dbReference type="SUPFAM" id="SSF53271">
    <property type="entry name" value="PRTase-like"/>
    <property type="match status" value="1"/>
</dbReference>
<sequence>MVRASGTVVGMRGWWRDLTDLVLPAECGGCGRARTVLCPRCRAALSGAAPRRVRPEPEPPGLPPVHAAARYADEVRAVLLAHKERGALALAGPLGTALAGAVRAGLRAAGLREASTGAYGALETGVAGAVEAGAHRAVETGALGAVGAGAHGAVDTDGLGSVETGAFGSVETCGPGGLGFPGDGAGGAVGRGGAGWRADRVAGAGGSGVRGERAVLLVPVPSARRAVRARGHDPARRIALAAAGELRRSGTPARMLAALRHRRAVADQSGLDSRQRWDNLAGALAVVPGAARLLCGAAAVVLVDDLMTTGASLAEAARAVRASAGGGAGPAGRAGLPAGRTTGPGAHMTGMAAVYSWAMGEGRGERMGTAPEERTDRAPAGPDRTGADGGTIRRVMCAAVVAASPEAFGINRN</sequence>
<accession>A0A0F7VYQ9</accession>
<dbReference type="EMBL" id="LN831790">
    <property type="protein sequence ID" value="CQR63733.1"/>
    <property type="molecule type" value="Genomic_DNA"/>
</dbReference>
<dbReference type="InterPro" id="IPR029057">
    <property type="entry name" value="PRTase-like"/>
</dbReference>
<evidence type="ECO:0000313" key="3">
    <source>
        <dbReference type="Proteomes" id="UP000035016"/>
    </source>
</evidence>
<dbReference type="KEGG" id="sle:sle_42750"/>